<feature type="signal peptide" evidence="3">
    <location>
        <begin position="1"/>
        <end position="18"/>
    </location>
</feature>
<gene>
    <name evidence="4" type="ORF">ACEWY4_017603</name>
</gene>
<evidence type="ECO:0000313" key="4">
    <source>
        <dbReference type="EMBL" id="KAL2086544.1"/>
    </source>
</evidence>
<dbReference type="InterPro" id="IPR033549">
    <property type="entry name" value="NFAM1"/>
</dbReference>
<dbReference type="EMBL" id="JBHFQA010000015">
    <property type="protein sequence ID" value="KAL2086544.1"/>
    <property type="molecule type" value="Genomic_DNA"/>
</dbReference>
<feature type="region of interest" description="Disordered" evidence="1">
    <location>
        <begin position="210"/>
        <end position="302"/>
    </location>
</feature>
<feature type="compositionally biased region" description="Basic residues" evidence="1">
    <location>
        <begin position="272"/>
        <end position="282"/>
    </location>
</feature>
<feature type="compositionally biased region" description="Gly residues" evidence="1">
    <location>
        <begin position="212"/>
        <end position="221"/>
    </location>
</feature>
<dbReference type="AlphaFoldDB" id="A0ABD1JIH0"/>
<organism evidence="4 5">
    <name type="scientific">Coilia grayii</name>
    <name type="common">Gray's grenadier anchovy</name>
    <dbReference type="NCBI Taxonomy" id="363190"/>
    <lineage>
        <taxon>Eukaryota</taxon>
        <taxon>Metazoa</taxon>
        <taxon>Chordata</taxon>
        <taxon>Craniata</taxon>
        <taxon>Vertebrata</taxon>
        <taxon>Euteleostomi</taxon>
        <taxon>Actinopterygii</taxon>
        <taxon>Neopterygii</taxon>
        <taxon>Teleostei</taxon>
        <taxon>Clupei</taxon>
        <taxon>Clupeiformes</taxon>
        <taxon>Clupeoidei</taxon>
        <taxon>Engraulidae</taxon>
        <taxon>Coilinae</taxon>
        <taxon>Coilia</taxon>
    </lineage>
</organism>
<name>A0ABD1JIH0_9TELE</name>
<dbReference type="PANTHER" id="PTHR35680:SF1">
    <property type="entry name" value="NFAT ACTIVATION MOLECULE 1"/>
    <property type="match status" value="1"/>
</dbReference>
<reference evidence="4 5" key="1">
    <citation type="submission" date="2024-09" db="EMBL/GenBank/DDBJ databases">
        <title>A chromosome-level genome assembly of Gray's grenadier anchovy, Coilia grayii.</title>
        <authorList>
            <person name="Fu Z."/>
        </authorList>
    </citation>
    <scope>NUCLEOTIDE SEQUENCE [LARGE SCALE GENOMIC DNA]</scope>
    <source>
        <strain evidence="4">G4</strain>
        <tissue evidence="4">Muscle</tissue>
    </source>
</reference>
<keyword evidence="2" id="KW-1133">Transmembrane helix</keyword>
<feature type="compositionally biased region" description="Acidic residues" evidence="1">
    <location>
        <begin position="232"/>
        <end position="242"/>
    </location>
</feature>
<dbReference type="PANTHER" id="PTHR35680">
    <property type="entry name" value="NFAT ACTIVATION MOLECULE 1"/>
    <property type="match status" value="1"/>
</dbReference>
<evidence type="ECO:0000256" key="2">
    <source>
        <dbReference type="SAM" id="Phobius"/>
    </source>
</evidence>
<protein>
    <recommendedName>
        <fullName evidence="6">Immunoglobulin subtype domain-containing protein</fullName>
    </recommendedName>
</protein>
<feature type="chain" id="PRO_5044744016" description="Immunoglobulin subtype domain-containing protein" evidence="3">
    <location>
        <begin position="19"/>
        <end position="302"/>
    </location>
</feature>
<sequence length="302" mass="32234">MGSLCGGSGHFIAHPVLAIIASFLAKAKDAGDTGEWLVVPQQKQHQDLIGSRSVLKCPPGRRSCVLCSLGLLGQAGGSKAKFSLHGQRTHVVLAGHDLRLKFTVPQNTTAAMLECYHGDHRHVTTLYNPLSSNLGEVVLLLNHSSESGEYHCKHSHAGNVYLAILVRDEGFTETYHGLRDEVVAPVSAVTVLLLIFSVVGSIYIYKSQTAEGGQGGGGVSVAGGRTSHGEDSGEQEGEDEEGGANSVYTTLESRPASIYEVLDRSVSSSRTQSKKSSRRRSKKKEEAASGEDGIFESVYENV</sequence>
<keyword evidence="2" id="KW-0812">Transmembrane</keyword>
<evidence type="ECO:0000313" key="5">
    <source>
        <dbReference type="Proteomes" id="UP001591681"/>
    </source>
</evidence>
<evidence type="ECO:0000256" key="1">
    <source>
        <dbReference type="SAM" id="MobiDB-lite"/>
    </source>
</evidence>
<dbReference type="Proteomes" id="UP001591681">
    <property type="component" value="Unassembled WGS sequence"/>
</dbReference>
<comment type="caution">
    <text evidence="4">The sequence shown here is derived from an EMBL/GenBank/DDBJ whole genome shotgun (WGS) entry which is preliminary data.</text>
</comment>
<keyword evidence="2" id="KW-0472">Membrane</keyword>
<proteinExistence type="predicted"/>
<evidence type="ECO:0008006" key="6">
    <source>
        <dbReference type="Google" id="ProtNLM"/>
    </source>
</evidence>
<feature type="transmembrane region" description="Helical" evidence="2">
    <location>
        <begin position="182"/>
        <end position="205"/>
    </location>
</feature>
<evidence type="ECO:0000256" key="3">
    <source>
        <dbReference type="SAM" id="SignalP"/>
    </source>
</evidence>
<accession>A0ABD1JIH0</accession>
<keyword evidence="5" id="KW-1185">Reference proteome</keyword>
<keyword evidence="3" id="KW-0732">Signal</keyword>